<feature type="compositionally biased region" description="Basic residues" evidence="1">
    <location>
        <begin position="43"/>
        <end position="59"/>
    </location>
</feature>
<dbReference type="Pfam" id="PF13020">
    <property type="entry name" value="NOV_C"/>
    <property type="match status" value="1"/>
</dbReference>
<dbReference type="PANTHER" id="PTHR32387">
    <property type="entry name" value="WU:FJ29H11"/>
    <property type="match status" value="1"/>
</dbReference>
<dbReference type="InterPro" id="IPR024975">
    <property type="entry name" value="NOV_C"/>
</dbReference>
<keyword evidence="4" id="KW-1185">Reference proteome</keyword>
<reference evidence="3" key="1">
    <citation type="submission" date="2020-05" db="EMBL/GenBank/DDBJ databases">
        <title>WGS assembly of Panicum virgatum.</title>
        <authorList>
            <person name="Lovell J.T."/>
            <person name="Jenkins J."/>
            <person name="Shu S."/>
            <person name="Juenger T.E."/>
            <person name="Schmutz J."/>
        </authorList>
    </citation>
    <scope>NUCLEOTIDE SEQUENCE</scope>
    <source>
        <strain evidence="3">AP13</strain>
    </source>
</reference>
<sequence>MAPAKGGRRNDRHVKEATTATRSGRRPVGFAFSKFGRRLAAQHARRKAVKERGSRKRGRAGLAGGTRRKWVLDAKMLRAHRRREGVVHKQDGLITGRLGEAAVHKYWVEKLLGSSSVKWMNEDIESGLPYDITITEGDTIEYVEVKTTVIPNKNWFYISRRELQFAAEKEDSLTIANVLLSKPDKASILFLKNPHKHLRQRDLNLALVMSMRCEELVGECME</sequence>
<dbReference type="GO" id="GO:0009793">
    <property type="term" value="P:embryo development ending in seed dormancy"/>
    <property type="evidence" value="ECO:0007669"/>
    <property type="project" value="TreeGrafter"/>
</dbReference>
<feature type="region of interest" description="Disordered" evidence="1">
    <location>
        <begin position="1"/>
        <end position="27"/>
    </location>
</feature>
<evidence type="ECO:0000259" key="2">
    <source>
        <dbReference type="Pfam" id="PF13020"/>
    </source>
</evidence>
<dbReference type="OrthoDB" id="678502at2759"/>
<comment type="caution">
    <text evidence="3">The sequence shown here is derived from an EMBL/GenBank/DDBJ whole genome shotgun (WGS) entry which is preliminary data.</text>
</comment>
<dbReference type="Proteomes" id="UP000823388">
    <property type="component" value="Chromosome 2K"/>
</dbReference>
<dbReference type="AlphaFoldDB" id="A0A8T0W965"/>
<feature type="compositionally biased region" description="Basic residues" evidence="1">
    <location>
        <begin position="1"/>
        <end position="12"/>
    </location>
</feature>
<feature type="domain" description="Protein NO VEIN C-terminal" evidence="2">
    <location>
        <begin position="100"/>
        <end position="181"/>
    </location>
</feature>
<feature type="region of interest" description="Disordered" evidence="1">
    <location>
        <begin position="43"/>
        <end position="62"/>
    </location>
</feature>
<accession>A0A8T0W965</accession>
<evidence type="ECO:0000313" key="3">
    <source>
        <dbReference type="EMBL" id="KAG2643067.1"/>
    </source>
</evidence>
<protein>
    <recommendedName>
        <fullName evidence="2">Protein NO VEIN C-terminal domain-containing protein</fullName>
    </recommendedName>
</protein>
<evidence type="ECO:0000313" key="4">
    <source>
        <dbReference type="Proteomes" id="UP000823388"/>
    </source>
</evidence>
<dbReference type="PANTHER" id="PTHR32387:SF0">
    <property type="entry name" value="PROTEIN NO VEIN"/>
    <property type="match status" value="1"/>
</dbReference>
<gene>
    <name evidence="3" type="ORF">PVAP13_2KG328600</name>
</gene>
<dbReference type="GO" id="GO:0010305">
    <property type="term" value="P:leaf vascular tissue pattern formation"/>
    <property type="evidence" value="ECO:0007669"/>
    <property type="project" value="TreeGrafter"/>
</dbReference>
<dbReference type="EMBL" id="CM029039">
    <property type="protein sequence ID" value="KAG2643067.1"/>
    <property type="molecule type" value="Genomic_DNA"/>
</dbReference>
<evidence type="ECO:0000256" key="1">
    <source>
        <dbReference type="SAM" id="MobiDB-lite"/>
    </source>
</evidence>
<dbReference type="GO" id="GO:0005634">
    <property type="term" value="C:nucleus"/>
    <property type="evidence" value="ECO:0007669"/>
    <property type="project" value="TreeGrafter"/>
</dbReference>
<name>A0A8T0W965_PANVG</name>
<dbReference type="GO" id="GO:0048364">
    <property type="term" value="P:root development"/>
    <property type="evidence" value="ECO:0007669"/>
    <property type="project" value="TreeGrafter"/>
</dbReference>
<dbReference type="InterPro" id="IPR052957">
    <property type="entry name" value="Auxin_embryo_med"/>
</dbReference>
<proteinExistence type="predicted"/>
<organism evidence="3 4">
    <name type="scientific">Panicum virgatum</name>
    <name type="common">Blackwell switchgrass</name>
    <dbReference type="NCBI Taxonomy" id="38727"/>
    <lineage>
        <taxon>Eukaryota</taxon>
        <taxon>Viridiplantae</taxon>
        <taxon>Streptophyta</taxon>
        <taxon>Embryophyta</taxon>
        <taxon>Tracheophyta</taxon>
        <taxon>Spermatophyta</taxon>
        <taxon>Magnoliopsida</taxon>
        <taxon>Liliopsida</taxon>
        <taxon>Poales</taxon>
        <taxon>Poaceae</taxon>
        <taxon>PACMAD clade</taxon>
        <taxon>Panicoideae</taxon>
        <taxon>Panicodae</taxon>
        <taxon>Paniceae</taxon>
        <taxon>Panicinae</taxon>
        <taxon>Panicum</taxon>
        <taxon>Panicum sect. Hiantes</taxon>
    </lineage>
</organism>